<comment type="similarity">
    <text evidence="1 6">Belongs to the XseB family.</text>
</comment>
<dbReference type="SUPFAM" id="SSF116842">
    <property type="entry name" value="XseB-like"/>
    <property type="match status" value="1"/>
</dbReference>
<keyword evidence="2 6" id="KW-0963">Cytoplasm</keyword>
<comment type="subcellular location">
    <subcellularLocation>
        <location evidence="6">Cytoplasm</location>
    </subcellularLocation>
</comment>
<name>A0A348APC3_9FIRM</name>
<dbReference type="EC" id="3.1.11.6" evidence="6"/>
<keyword evidence="5 6" id="KW-0269">Exonuclease</keyword>
<dbReference type="EMBL" id="AP018449">
    <property type="protein sequence ID" value="BBB92921.1"/>
    <property type="molecule type" value="Genomic_DNA"/>
</dbReference>
<keyword evidence="8" id="KW-1185">Reference proteome</keyword>
<accession>A0A348APC3</accession>
<dbReference type="PANTHER" id="PTHR34137">
    <property type="entry name" value="EXODEOXYRIBONUCLEASE 7 SMALL SUBUNIT"/>
    <property type="match status" value="1"/>
</dbReference>
<evidence type="ECO:0000256" key="5">
    <source>
        <dbReference type="ARBA" id="ARBA00022839"/>
    </source>
</evidence>
<evidence type="ECO:0000256" key="6">
    <source>
        <dbReference type="HAMAP-Rule" id="MF_00337"/>
    </source>
</evidence>
<dbReference type="GO" id="GO:0009318">
    <property type="term" value="C:exodeoxyribonuclease VII complex"/>
    <property type="evidence" value="ECO:0007669"/>
    <property type="project" value="UniProtKB-UniRule"/>
</dbReference>
<dbReference type="RefSeq" id="WP_232035514.1">
    <property type="nucleotide sequence ID" value="NZ_AP018449.1"/>
</dbReference>
<organism evidence="7 8">
    <name type="scientific">Methylomusa anaerophila</name>
    <dbReference type="NCBI Taxonomy" id="1930071"/>
    <lineage>
        <taxon>Bacteria</taxon>
        <taxon>Bacillati</taxon>
        <taxon>Bacillota</taxon>
        <taxon>Negativicutes</taxon>
        <taxon>Selenomonadales</taxon>
        <taxon>Sporomusaceae</taxon>
        <taxon>Methylomusa</taxon>
    </lineage>
</organism>
<keyword evidence="3 6" id="KW-0540">Nuclease</keyword>
<dbReference type="HAMAP" id="MF_00337">
    <property type="entry name" value="Exonuc_7_S"/>
    <property type="match status" value="1"/>
</dbReference>
<comment type="subunit">
    <text evidence="6">Heterooligomer composed of large and small subunits.</text>
</comment>
<comment type="catalytic activity">
    <reaction evidence="6">
        <text>Exonucleolytic cleavage in either 5'- to 3'- or 3'- to 5'-direction to yield nucleoside 5'-phosphates.</text>
        <dbReference type="EC" id="3.1.11.6"/>
    </reaction>
</comment>
<dbReference type="GO" id="GO:0005829">
    <property type="term" value="C:cytosol"/>
    <property type="evidence" value="ECO:0007669"/>
    <property type="project" value="TreeGrafter"/>
</dbReference>
<evidence type="ECO:0000313" key="7">
    <source>
        <dbReference type="EMBL" id="BBB92921.1"/>
    </source>
</evidence>
<dbReference type="GO" id="GO:0006308">
    <property type="term" value="P:DNA catabolic process"/>
    <property type="evidence" value="ECO:0007669"/>
    <property type="project" value="UniProtKB-UniRule"/>
</dbReference>
<evidence type="ECO:0000313" key="8">
    <source>
        <dbReference type="Proteomes" id="UP000276437"/>
    </source>
</evidence>
<evidence type="ECO:0000256" key="4">
    <source>
        <dbReference type="ARBA" id="ARBA00022801"/>
    </source>
</evidence>
<evidence type="ECO:0000256" key="3">
    <source>
        <dbReference type="ARBA" id="ARBA00022722"/>
    </source>
</evidence>
<dbReference type="Pfam" id="PF02609">
    <property type="entry name" value="Exonuc_VII_S"/>
    <property type="match status" value="1"/>
</dbReference>
<dbReference type="InterPro" id="IPR003761">
    <property type="entry name" value="Exonuc_VII_S"/>
</dbReference>
<sequence>MSKTSKNKTSDSGAVDLENNVCFEEALGKLELIVKQLETGDLALEESLAVFSEGISLSKICLDKLNAVETQIDLILQEEQGRLLTRPLQLTEDSKD</sequence>
<reference evidence="7 8" key="1">
    <citation type="journal article" date="2018" name="Int. J. Syst. Evol. Microbiol.">
        <title>Methylomusa anaerophila gen. nov., sp. nov., an anaerobic methanol-utilizing bacterium isolated from a microbial fuel cell.</title>
        <authorList>
            <person name="Amano N."/>
            <person name="Yamamuro A."/>
            <person name="Miyahara M."/>
            <person name="Kouzuma A."/>
            <person name="Abe T."/>
            <person name="Watanabe K."/>
        </authorList>
    </citation>
    <scope>NUCLEOTIDE SEQUENCE [LARGE SCALE GENOMIC DNA]</scope>
    <source>
        <strain evidence="7 8">MMFC1</strain>
    </source>
</reference>
<keyword evidence="4 6" id="KW-0378">Hydrolase</keyword>
<dbReference type="AlphaFoldDB" id="A0A348APC3"/>
<dbReference type="Gene3D" id="1.10.287.1040">
    <property type="entry name" value="Exonuclease VII, small subunit"/>
    <property type="match status" value="1"/>
</dbReference>
<evidence type="ECO:0000256" key="1">
    <source>
        <dbReference type="ARBA" id="ARBA00009998"/>
    </source>
</evidence>
<comment type="function">
    <text evidence="6">Bidirectionally degrades single-stranded DNA into large acid-insoluble oligonucleotides, which are then degraded further into small acid-soluble oligonucleotides.</text>
</comment>
<dbReference type="InterPro" id="IPR037004">
    <property type="entry name" value="Exonuc_VII_ssu_sf"/>
</dbReference>
<dbReference type="PANTHER" id="PTHR34137:SF1">
    <property type="entry name" value="EXODEOXYRIBONUCLEASE 7 SMALL SUBUNIT"/>
    <property type="match status" value="1"/>
</dbReference>
<proteinExistence type="inferred from homology"/>
<dbReference type="GO" id="GO:0008855">
    <property type="term" value="F:exodeoxyribonuclease VII activity"/>
    <property type="evidence" value="ECO:0007669"/>
    <property type="project" value="UniProtKB-UniRule"/>
</dbReference>
<evidence type="ECO:0000256" key="2">
    <source>
        <dbReference type="ARBA" id="ARBA00022490"/>
    </source>
</evidence>
<protein>
    <recommendedName>
        <fullName evidence="6">Exodeoxyribonuclease 7 small subunit</fullName>
        <ecNumber evidence="6">3.1.11.6</ecNumber>
    </recommendedName>
    <alternativeName>
        <fullName evidence="6">Exodeoxyribonuclease VII small subunit</fullName>
        <shortName evidence="6">Exonuclease VII small subunit</shortName>
    </alternativeName>
</protein>
<gene>
    <name evidence="6 7" type="primary">xseB</name>
    <name evidence="7" type="ORF">MAMMFC1_03629</name>
</gene>
<dbReference type="KEGG" id="mana:MAMMFC1_03629"/>
<dbReference type="NCBIfam" id="TIGR01280">
    <property type="entry name" value="xseB"/>
    <property type="match status" value="1"/>
</dbReference>
<dbReference type="Proteomes" id="UP000276437">
    <property type="component" value="Chromosome"/>
</dbReference>